<evidence type="ECO:0000313" key="1">
    <source>
        <dbReference type="EMBL" id="MBK7954315.1"/>
    </source>
</evidence>
<dbReference type="Proteomes" id="UP000706151">
    <property type="component" value="Unassembled WGS sequence"/>
</dbReference>
<gene>
    <name evidence="1" type="ORF">IPK02_10350</name>
</gene>
<dbReference type="AlphaFoldDB" id="A0A935T7A6"/>
<evidence type="ECO:0000313" key="2">
    <source>
        <dbReference type="Proteomes" id="UP000706151"/>
    </source>
</evidence>
<name>A0A935T7A6_9PROT</name>
<protein>
    <submittedName>
        <fullName evidence="1">Uncharacterized protein</fullName>
    </submittedName>
</protein>
<sequence>MRIYPLYWIVLFFLGGWKVLADRMEIGDFLSNTLFFFPAGRWSSRQLDSAYEMLFYTMSIAFIVRRSLGLAVFAAWFDLVALNHFYHFATLIGFQPAQYPVHIRLAHFGGGNGAAQSVEPERT</sequence>
<proteinExistence type="predicted"/>
<comment type="caution">
    <text evidence="1">The sequence shown here is derived from an EMBL/GenBank/DDBJ whole genome shotgun (WGS) entry which is preliminary data.</text>
</comment>
<dbReference type="EMBL" id="JADJOT010000009">
    <property type="protein sequence ID" value="MBK7954315.1"/>
    <property type="molecule type" value="Genomic_DNA"/>
</dbReference>
<organism evidence="1 2">
    <name type="scientific">Candidatus Accumulibacter affinis</name>
    <dbReference type="NCBI Taxonomy" id="2954384"/>
    <lineage>
        <taxon>Bacteria</taxon>
        <taxon>Pseudomonadati</taxon>
        <taxon>Pseudomonadota</taxon>
        <taxon>Betaproteobacteria</taxon>
        <taxon>Candidatus Accumulibacter</taxon>
    </lineage>
</organism>
<accession>A0A935T7A6</accession>
<reference evidence="1 2" key="1">
    <citation type="submission" date="2020-10" db="EMBL/GenBank/DDBJ databases">
        <title>Connecting structure to function with the recovery of over 1000 high-quality activated sludge metagenome-assembled genomes encoding full-length rRNA genes using long-read sequencing.</title>
        <authorList>
            <person name="Singleton C.M."/>
            <person name="Petriglieri F."/>
            <person name="Kristensen J.M."/>
            <person name="Kirkegaard R.H."/>
            <person name="Michaelsen T.Y."/>
            <person name="Andersen M.H."/>
            <person name="Karst S.M."/>
            <person name="Dueholm M.S."/>
            <person name="Nielsen P.H."/>
            <person name="Albertsen M."/>
        </authorList>
    </citation>
    <scope>NUCLEOTIDE SEQUENCE [LARGE SCALE GENOMIC DNA]</scope>
    <source>
        <strain evidence="1">Fred_18-Q3-R57-64_BAT3C.720</strain>
    </source>
</reference>